<dbReference type="InterPro" id="IPR022291">
    <property type="entry name" value="Bacteriocin_synth_cyclodeHase"/>
</dbReference>
<dbReference type="NCBIfam" id="TIGR03882">
    <property type="entry name" value="cyclo_dehyd_2"/>
    <property type="match status" value="1"/>
</dbReference>
<dbReference type="Proteomes" id="UP000659223">
    <property type="component" value="Unassembled WGS sequence"/>
</dbReference>
<dbReference type="SUPFAM" id="SSF69572">
    <property type="entry name" value="Activating enzymes of the ubiquitin-like proteins"/>
    <property type="match status" value="1"/>
</dbReference>
<evidence type="ECO:0008006" key="3">
    <source>
        <dbReference type="Google" id="ProtNLM"/>
    </source>
</evidence>
<keyword evidence="2" id="KW-1185">Reference proteome</keyword>
<reference evidence="2" key="1">
    <citation type="journal article" date="2019" name="Int. J. Syst. Evol. Microbiol.">
        <title>The Global Catalogue of Microorganisms (GCM) 10K type strain sequencing project: providing services to taxonomists for standard genome sequencing and annotation.</title>
        <authorList>
            <consortium name="The Broad Institute Genomics Platform"/>
            <consortium name="The Broad Institute Genome Sequencing Center for Infectious Disease"/>
            <person name="Wu L."/>
            <person name="Ma J."/>
        </authorList>
    </citation>
    <scope>NUCLEOTIDE SEQUENCE [LARGE SCALE GENOMIC DNA]</scope>
    <source>
        <strain evidence="2">JCM 4586</strain>
    </source>
</reference>
<accession>A0ABQ2Y868</accession>
<gene>
    <name evidence="1" type="ORF">GCM10010324_19510</name>
</gene>
<dbReference type="InterPro" id="IPR035985">
    <property type="entry name" value="Ubiquitin-activating_enz"/>
</dbReference>
<proteinExistence type="predicted"/>
<protein>
    <recommendedName>
        <fullName evidence="3">TOMM leader peptide-binding protein</fullName>
    </recommendedName>
</protein>
<dbReference type="Gene3D" id="3.40.50.720">
    <property type="entry name" value="NAD(P)-binding Rossmann-like Domain"/>
    <property type="match status" value="1"/>
</dbReference>
<evidence type="ECO:0000313" key="2">
    <source>
        <dbReference type="Proteomes" id="UP000659223"/>
    </source>
</evidence>
<comment type="caution">
    <text evidence="1">The sequence shown here is derived from an EMBL/GenBank/DDBJ whole genome shotgun (WGS) entry which is preliminary data.</text>
</comment>
<organism evidence="1 2">
    <name type="scientific">Streptomyces hiroshimensis</name>
    <dbReference type="NCBI Taxonomy" id="66424"/>
    <lineage>
        <taxon>Bacteria</taxon>
        <taxon>Bacillati</taxon>
        <taxon>Actinomycetota</taxon>
        <taxon>Actinomycetes</taxon>
        <taxon>Kitasatosporales</taxon>
        <taxon>Streptomycetaceae</taxon>
        <taxon>Streptomyces</taxon>
    </lineage>
</organism>
<dbReference type="EMBL" id="BMUT01000003">
    <property type="protein sequence ID" value="GGX74268.1"/>
    <property type="molecule type" value="Genomic_DNA"/>
</dbReference>
<evidence type="ECO:0000313" key="1">
    <source>
        <dbReference type="EMBL" id="GGX74268.1"/>
    </source>
</evidence>
<sequence length="333" mass="35964">MTVVGHSPDMVELRTGVWNAQSFVITDHARSGKLFSVVKGLDGALSRGELAKREDMPRTEVEAIVDHLDQLGLVEQEPATALDAYLDHVETLAAPQDPPPTDRPVYLLGGSEPARAVAAHLAGLVPSGVTEVPADDPARQALDRLAEEGAADSLRVTALCEAAEAWRDGLVVSVMDQVDPPHFQALNRMALEVGFPWVHGVVDGPFLFVGPTFVPGRSACYSCFERRVTMNLRESASYLAYKDALARGAVRRGRPAVLGAVAALLASHTALEVVNFLHTGSTFTIEKTLGIYLPSMEISYSEVLPLPGCPECGSLPERDDSTLYFDPRTWLHD</sequence>
<name>A0ABQ2Y868_9ACTN</name>